<sequence>MAVSRSGNTGWAVNGRGGVLGALVSIGVAVSIAGCSTALTPAPIVEQSTGGTSSPALIPTTPPGTGSAGPVALAPPVQADAGPGFYRVKPGDTLYGIARAQKQRPSDLIKWNNLPDSKQVNIDQLLRVAPPGSTGTVASTDDWSKQASSAAASNAGPPIIGAPAATASNNNAPADTSTPAINSKGAWLTWPAQGDVITKFGEGGSKGIDIGGKLGEPVKAAAAGRVVYAGSGLRAYGQMIIVKHSNDFLTAYAHNGKLLVKEGDTVRQGATIAEMGTGPSNKPLLHFELRKSGQAVDPVPSLKKAG</sequence>
<dbReference type="RefSeq" id="WP_089162392.1">
    <property type="nucleotide sequence ID" value="NZ_MTHB01000126.1"/>
</dbReference>
<dbReference type="PROSITE" id="PS51257">
    <property type="entry name" value="PROKAR_LIPOPROTEIN"/>
    <property type="match status" value="1"/>
</dbReference>
<feature type="domain" description="LysM" evidence="3">
    <location>
        <begin position="84"/>
        <end position="128"/>
    </location>
</feature>
<accession>A0A226X0E5</accession>
<dbReference type="Pfam" id="PF01551">
    <property type="entry name" value="Peptidase_M23"/>
    <property type="match status" value="1"/>
</dbReference>
<dbReference type="PANTHER" id="PTHR21666">
    <property type="entry name" value="PEPTIDASE-RELATED"/>
    <property type="match status" value="1"/>
</dbReference>
<comment type="caution">
    <text evidence="4">The sequence shown here is derived from an EMBL/GenBank/DDBJ whole genome shotgun (WGS) entry which is preliminary data.</text>
</comment>
<dbReference type="Pfam" id="PF01476">
    <property type="entry name" value="LysM"/>
    <property type="match status" value="1"/>
</dbReference>
<evidence type="ECO:0000259" key="3">
    <source>
        <dbReference type="PROSITE" id="PS51782"/>
    </source>
</evidence>
<feature type="compositionally biased region" description="Low complexity" evidence="2">
    <location>
        <begin position="147"/>
        <end position="178"/>
    </location>
</feature>
<dbReference type="CDD" id="cd12797">
    <property type="entry name" value="M23_peptidase"/>
    <property type="match status" value="1"/>
</dbReference>
<evidence type="ECO:0000256" key="2">
    <source>
        <dbReference type="SAM" id="MobiDB-lite"/>
    </source>
</evidence>
<dbReference type="InterPro" id="IPR050570">
    <property type="entry name" value="Cell_wall_metabolism_enzyme"/>
</dbReference>
<evidence type="ECO:0000313" key="5">
    <source>
        <dbReference type="Proteomes" id="UP000214720"/>
    </source>
</evidence>
<proteinExistence type="inferred from homology"/>
<dbReference type="Proteomes" id="UP000214720">
    <property type="component" value="Unassembled WGS sequence"/>
</dbReference>
<feature type="region of interest" description="Disordered" evidence="2">
    <location>
        <begin position="132"/>
        <end position="179"/>
    </location>
</feature>
<dbReference type="AlphaFoldDB" id="A0A226X0E5"/>
<dbReference type="InterPro" id="IPR016047">
    <property type="entry name" value="M23ase_b-sheet_dom"/>
</dbReference>
<gene>
    <name evidence="4" type="ORF">BSU04_22035</name>
</gene>
<dbReference type="PANTHER" id="PTHR21666:SF263">
    <property type="entry name" value="MUREIN HYDROLASE ACTIVATOR NLPD"/>
    <property type="match status" value="1"/>
</dbReference>
<dbReference type="SMART" id="SM00257">
    <property type="entry name" value="LysM"/>
    <property type="match status" value="1"/>
</dbReference>
<evidence type="ECO:0000313" key="4">
    <source>
        <dbReference type="EMBL" id="OXC76338.1"/>
    </source>
</evidence>
<dbReference type="InterPro" id="IPR036779">
    <property type="entry name" value="LysM_dom_sf"/>
</dbReference>
<dbReference type="SUPFAM" id="SSF51261">
    <property type="entry name" value="Duplicated hybrid motif"/>
    <property type="match status" value="1"/>
</dbReference>
<evidence type="ECO:0000256" key="1">
    <source>
        <dbReference type="ARBA" id="ARBA00038420"/>
    </source>
</evidence>
<dbReference type="EMBL" id="MTHB01000126">
    <property type="protein sequence ID" value="OXC76338.1"/>
    <property type="molecule type" value="Genomic_DNA"/>
</dbReference>
<dbReference type="PROSITE" id="PS51782">
    <property type="entry name" value="LYSM"/>
    <property type="match status" value="1"/>
</dbReference>
<name>A0A226X0E5_CABSO</name>
<dbReference type="GO" id="GO:0004222">
    <property type="term" value="F:metalloendopeptidase activity"/>
    <property type="evidence" value="ECO:0007669"/>
    <property type="project" value="TreeGrafter"/>
</dbReference>
<dbReference type="OrthoDB" id="9795421at2"/>
<dbReference type="Gene3D" id="3.10.350.10">
    <property type="entry name" value="LysM domain"/>
    <property type="match status" value="1"/>
</dbReference>
<dbReference type="CDD" id="cd00118">
    <property type="entry name" value="LysM"/>
    <property type="match status" value="1"/>
</dbReference>
<dbReference type="Gene3D" id="2.70.70.10">
    <property type="entry name" value="Glucose Permease (Domain IIA)"/>
    <property type="match status" value="1"/>
</dbReference>
<organism evidence="4 5">
    <name type="scientific">Caballeronia sordidicola</name>
    <name type="common">Burkholderia sordidicola</name>
    <dbReference type="NCBI Taxonomy" id="196367"/>
    <lineage>
        <taxon>Bacteria</taxon>
        <taxon>Pseudomonadati</taxon>
        <taxon>Pseudomonadota</taxon>
        <taxon>Betaproteobacteria</taxon>
        <taxon>Burkholderiales</taxon>
        <taxon>Burkholderiaceae</taxon>
        <taxon>Caballeronia</taxon>
    </lineage>
</organism>
<reference evidence="5" key="1">
    <citation type="submission" date="2017-01" db="EMBL/GenBank/DDBJ databases">
        <title>Genome Analysis of Deinococcus marmoris KOPRI26562.</title>
        <authorList>
            <person name="Kim J.H."/>
            <person name="Oh H.-M."/>
        </authorList>
    </citation>
    <scope>NUCLEOTIDE SEQUENCE [LARGE SCALE GENOMIC DNA]</scope>
    <source>
        <strain evidence="5">PAMC 26633</strain>
    </source>
</reference>
<dbReference type="InterPro" id="IPR018392">
    <property type="entry name" value="LysM"/>
</dbReference>
<dbReference type="eggNOG" id="COG4942">
    <property type="taxonomic scope" value="Bacteria"/>
</dbReference>
<comment type="similarity">
    <text evidence="1">Belongs to the E.coli NlpD/Haemophilus LppB family.</text>
</comment>
<dbReference type="InterPro" id="IPR011055">
    <property type="entry name" value="Dup_hybrid_motif"/>
</dbReference>
<protein>
    <submittedName>
        <fullName evidence="4">Peptidase M23/M37</fullName>
    </submittedName>
</protein>